<organism evidence="1 2">
    <name type="scientific">Limnohabitans radicicola</name>
    <dbReference type="NCBI Taxonomy" id="2771427"/>
    <lineage>
        <taxon>Bacteria</taxon>
        <taxon>Pseudomonadati</taxon>
        <taxon>Pseudomonadota</taxon>
        <taxon>Betaproteobacteria</taxon>
        <taxon>Burkholderiales</taxon>
        <taxon>Comamonadaceae</taxon>
        <taxon>Limnohabitans</taxon>
    </lineage>
</organism>
<evidence type="ECO:0000313" key="1">
    <source>
        <dbReference type="EMBL" id="MBD8050053.1"/>
    </source>
</evidence>
<dbReference type="InterPro" id="IPR038086">
    <property type="entry name" value="DUF2789_sf"/>
</dbReference>
<gene>
    <name evidence="1" type="ORF">IC609_05825</name>
</gene>
<evidence type="ECO:0000313" key="2">
    <source>
        <dbReference type="Proteomes" id="UP000647424"/>
    </source>
</evidence>
<dbReference type="InterPro" id="IPR021250">
    <property type="entry name" value="DUF2789"/>
</dbReference>
<sequence>MHGNFFTMTDLFEQLGLPSDAEAIEQFIRQHRGVCRQHTLVAAPLWNDSQRHFLKEAIAQDSDWAIVAERLTGLLSQ</sequence>
<dbReference type="Gene3D" id="1.10.10.1130">
    <property type="entry name" value="Uncharacterised protein PF10982, DUF2789"/>
    <property type="match status" value="1"/>
</dbReference>
<protein>
    <submittedName>
        <fullName evidence="1">DUF2789 domain-containing protein</fullName>
    </submittedName>
</protein>
<keyword evidence="2" id="KW-1185">Reference proteome</keyword>
<reference evidence="1" key="1">
    <citation type="submission" date="2020-09" db="EMBL/GenBank/DDBJ databases">
        <title>Genome seq and assembly of Limnohabitants sp.</title>
        <authorList>
            <person name="Chhetri G."/>
        </authorList>
    </citation>
    <scope>NUCLEOTIDE SEQUENCE</scope>
    <source>
        <strain evidence="1">JUR4</strain>
    </source>
</reference>
<dbReference type="EMBL" id="JACYFT010000001">
    <property type="protein sequence ID" value="MBD8050053.1"/>
    <property type="molecule type" value="Genomic_DNA"/>
</dbReference>
<name>A0A927FHA5_9BURK</name>
<comment type="caution">
    <text evidence="1">The sequence shown here is derived from an EMBL/GenBank/DDBJ whole genome shotgun (WGS) entry which is preliminary data.</text>
</comment>
<proteinExistence type="predicted"/>
<dbReference type="Proteomes" id="UP000647424">
    <property type="component" value="Unassembled WGS sequence"/>
</dbReference>
<dbReference type="RefSeq" id="WP_191818472.1">
    <property type="nucleotide sequence ID" value="NZ_JACYFT010000001.1"/>
</dbReference>
<dbReference type="AlphaFoldDB" id="A0A927FHA5"/>
<dbReference type="Pfam" id="PF10982">
    <property type="entry name" value="DUF2789"/>
    <property type="match status" value="1"/>
</dbReference>
<accession>A0A927FHA5</accession>